<dbReference type="EMBL" id="AM286415">
    <property type="protein sequence ID" value="CAL14216.1"/>
    <property type="molecule type" value="Genomic_DNA"/>
</dbReference>
<proteinExistence type="predicted"/>
<dbReference type="AlphaFoldDB" id="A1JTC0"/>
<dbReference type="HOGENOM" id="CLU_2048833_0_0_6"/>
<accession>A1JTC0</accession>
<reference evidence="1 2" key="1">
    <citation type="journal article" date="2006" name="PLoS Genet.">
        <title>The complete genome sequence and comparative genome analysis of the high pathogenicity Yersinia enterocolitica strain 8081.</title>
        <authorList>
            <person name="Thomson N.R."/>
            <person name="Howard S."/>
            <person name="Wren B.W."/>
            <person name="Holden M.T.G."/>
            <person name="Crossman L."/>
            <person name="Challis G.L."/>
            <person name="Churcher C."/>
            <person name="Mungall K."/>
            <person name="Brooks K."/>
            <person name="Chillingworth T."/>
            <person name="Feltwell T."/>
            <person name="Abdellah Z."/>
            <person name="Hauser H."/>
            <person name="Jagels K."/>
            <person name="Maddison M."/>
            <person name="Moule S."/>
            <person name="Sanders M."/>
            <person name="Whitehead S."/>
            <person name="Quail M.A."/>
            <person name="Dougan G."/>
            <person name="Parkhill J."/>
            <person name="Prentice M.B."/>
        </authorList>
    </citation>
    <scope>NUCLEOTIDE SEQUENCE [LARGE SCALE GENOMIC DNA]</scope>
    <source>
        <strain evidence="2">NCTC 13174 / 8081</strain>
    </source>
</reference>
<dbReference type="Proteomes" id="UP000000642">
    <property type="component" value="Chromosome"/>
</dbReference>
<protein>
    <submittedName>
        <fullName evidence="1">Uncharacterized protein</fullName>
    </submittedName>
</protein>
<evidence type="ECO:0000313" key="1">
    <source>
        <dbReference type="EMBL" id="CAL14216.1"/>
    </source>
</evidence>
<sequence>MQILEISLERLRRSILKHGMKFNMKISGVLIKYTVPKIVQSVKEQGKFTKKSATELSAVLKSLGSSTLKFSCNDDKKYLQKELISIKKTLWLQDSNSYISKQVPLDDLHYKILNSLLIEI</sequence>
<name>A1JTC0_YERE8</name>
<dbReference type="KEGG" id="yen:YE4202"/>
<organism evidence="1 2">
    <name type="scientific">Yersinia enterocolitica serotype O:8 / biotype 1B (strain NCTC 13174 / 8081)</name>
    <dbReference type="NCBI Taxonomy" id="393305"/>
    <lineage>
        <taxon>Bacteria</taxon>
        <taxon>Pseudomonadati</taxon>
        <taxon>Pseudomonadota</taxon>
        <taxon>Gammaproteobacteria</taxon>
        <taxon>Enterobacterales</taxon>
        <taxon>Yersiniaceae</taxon>
        <taxon>Yersinia</taxon>
    </lineage>
</organism>
<gene>
    <name evidence="1" type="ordered locus">YE4202</name>
</gene>
<evidence type="ECO:0000313" key="2">
    <source>
        <dbReference type="Proteomes" id="UP000000642"/>
    </source>
</evidence>